<organism evidence="1 2">
    <name type="scientific">Trametes pubescens</name>
    <name type="common">White-rot fungus</name>
    <dbReference type="NCBI Taxonomy" id="154538"/>
    <lineage>
        <taxon>Eukaryota</taxon>
        <taxon>Fungi</taxon>
        <taxon>Dikarya</taxon>
        <taxon>Basidiomycota</taxon>
        <taxon>Agaricomycotina</taxon>
        <taxon>Agaricomycetes</taxon>
        <taxon>Polyporales</taxon>
        <taxon>Polyporaceae</taxon>
        <taxon>Trametes</taxon>
    </lineage>
</organism>
<dbReference type="AlphaFoldDB" id="A0A1M2V5Z1"/>
<dbReference type="InterPro" id="IPR036047">
    <property type="entry name" value="F-box-like_dom_sf"/>
</dbReference>
<dbReference type="InterPro" id="IPR032675">
    <property type="entry name" value="LRR_dom_sf"/>
</dbReference>
<dbReference type="OMA" id="CQFADFA"/>
<name>A0A1M2V5Z1_TRAPU</name>
<dbReference type="STRING" id="154538.A0A1M2V5Z1"/>
<evidence type="ECO:0000313" key="2">
    <source>
        <dbReference type="Proteomes" id="UP000184267"/>
    </source>
</evidence>
<accession>A0A1M2V5Z1</accession>
<evidence type="ECO:0008006" key="3">
    <source>
        <dbReference type="Google" id="ProtNLM"/>
    </source>
</evidence>
<dbReference type="SUPFAM" id="SSF52047">
    <property type="entry name" value="RNI-like"/>
    <property type="match status" value="1"/>
</dbReference>
<comment type="caution">
    <text evidence="1">The sequence shown here is derived from an EMBL/GenBank/DDBJ whole genome shotgun (WGS) entry which is preliminary data.</text>
</comment>
<reference evidence="1 2" key="1">
    <citation type="submission" date="2016-10" db="EMBL/GenBank/DDBJ databases">
        <title>Genome sequence of the basidiomycete white-rot fungus Trametes pubescens.</title>
        <authorList>
            <person name="Makela M.R."/>
            <person name="Granchi Z."/>
            <person name="Peng M."/>
            <person name="De Vries R.P."/>
            <person name="Grigoriev I."/>
            <person name="Riley R."/>
            <person name="Hilden K."/>
        </authorList>
    </citation>
    <scope>NUCLEOTIDE SEQUENCE [LARGE SCALE GENOMIC DNA]</scope>
    <source>
        <strain evidence="1 2">FBCC735</strain>
    </source>
</reference>
<proteinExistence type="predicted"/>
<dbReference type="SUPFAM" id="SSF81383">
    <property type="entry name" value="F-box domain"/>
    <property type="match status" value="1"/>
</dbReference>
<gene>
    <name evidence="1" type="ORF">TRAPUB_6346</name>
</gene>
<dbReference type="OrthoDB" id="2977329at2759"/>
<keyword evidence="2" id="KW-1185">Reference proteome</keyword>
<dbReference type="Gene3D" id="3.80.10.10">
    <property type="entry name" value="Ribonuclease Inhibitor"/>
    <property type="match status" value="1"/>
</dbReference>
<protein>
    <recommendedName>
        <fullName evidence="3">F-box domain-containing protein</fullName>
    </recommendedName>
</protein>
<sequence length="361" mass="39532">MPNVPLELSDYIIDFLHKDARTLAVCARVCRAWTPASRFHLFRSIVLQNHHFTTSFQRLLKTTPDLGYYVRELTVAKFVTPSAVFRPAKLAPSVEDTLPRVLAHLPHLRSLTLAHIDLKSVAELSALHHPSLTEATFSFCQFADFADLVDLVSSFPSLAKLSIAGLTWKEELRVPVAKPLPALRTLALGRELDAERLFEWLVAAGLHTSITSLAVRCASERDTDLVGPFLTLAGPALHSLDLDWSFSGDKNCTALESLRLQFPVHYSASLPWIVSLLETLEAPTLRALALDIRLLGGLASLDWDGLNGVLAAPAYASLGALGVGVNLWPGVHRDMAEVEGIVRERLAPFGKRGGVLQCSKI</sequence>
<dbReference type="Proteomes" id="UP000184267">
    <property type="component" value="Unassembled WGS sequence"/>
</dbReference>
<dbReference type="EMBL" id="MNAD01001636">
    <property type="protein sequence ID" value="OJT03003.1"/>
    <property type="molecule type" value="Genomic_DNA"/>
</dbReference>
<evidence type="ECO:0000313" key="1">
    <source>
        <dbReference type="EMBL" id="OJT03003.1"/>
    </source>
</evidence>